<dbReference type="GO" id="GO:0006508">
    <property type="term" value="P:proteolysis"/>
    <property type="evidence" value="ECO:0007669"/>
    <property type="project" value="UniProtKB-KW"/>
</dbReference>
<dbReference type="InterPro" id="IPR036852">
    <property type="entry name" value="Peptidase_S8/S53_dom_sf"/>
</dbReference>
<feature type="domain" description="Peptidase S8/S53" evidence="8">
    <location>
        <begin position="384"/>
        <end position="772"/>
    </location>
</feature>
<accession>A0A150GGI2</accession>
<dbReference type="InterPro" id="IPR000209">
    <property type="entry name" value="Peptidase_S8/S53_dom"/>
</dbReference>
<proteinExistence type="inferred from homology"/>
<dbReference type="PROSITE" id="PS00136">
    <property type="entry name" value="SUBTILASE_ASP"/>
    <property type="match status" value="1"/>
</dbReference>
<evidence type="ECO:0000256" key="2">
    <source>
        <dbReference type="ARBA" id="ARBA00022670"/>
    </source>
</evidence>
<name>A0A150GGI2_GONPE</name>
<evidence type="ECO:0000256" key="5">
    <source>
        <dbReference type="PROSITE-ProRule" id="PRU01240"/>
    </source>
</evidence>
<reference evidence="10" key="1">
    <citation type="journal article" date="2016" name="Nat. Commun.">
        <title>The Gonium pectorale genome demonstrates co-option of cell cycle regulation during the evolution of multicellularity.</title>
        <authorList>
            <person name="Hanschen E.R."/>
            <person name="Marriage T.N."/>
            <person name="Ferris P.J."/>
            <person name="Hamaji T."/>
            <person name="Toyoda A."/>
            <person name="Fujiyama A."/>
            <person name="Neme R."/>
            <person name="Noguchi H."/>
            <person name="Minakuchi Y."/>
            <person name="Suzuki M."/>
            <person name="Kawai-Toyooka H."/>
            <person name="Smith D.R."/>
            <person name="Sparks H."/>
            <person name="Anderson J."/>
            <person name="Bakaric R."/>
            <person name="Luria V."/>
            <person name="Karger A."/>
            <person name="Kirschner M.W."/>
            <person name="Durand P.M."/>
            <person name="Michod R.E."/>
            <person name="Nozaki H."/>
            <person name="Olson B.J."/>
        </authorList>
    </citation>
    <scope>NUCLEOTIDE SEQUENCE [LARGE SCALE GENOMIC DNA]</scope>
    <source>
        <strain evidence="10">NIES-2863</strain>
    </source>
</reference>
<dbReference type="InterPro" id="IPR051048">
    <property type="entry name" value="Peptidase_S8/S53_subtilisin"/>
</dbReference>
<dbReference type="InterPro" id="IPR022398">
    <property type="entry name" value="Peptidase_S8_His-AS"/>
</dbReference>
<comment type="caution">
    <text evidence="9">The sequence shown here is derived from an EMBL/GenBank/DDBJ whole genome shotgun (WGS) entry which is preliminary data.</text>
</comment>
<organism evidence="9 10">
    <name type="scientific">Gonium pectorale</name>
    <name type="common">Green alga</name>
    <dbReference type="NCBI Taxonomy" id="33097"/>
    <lineage>
        <taxon>Eukaryota</taxon>
        <taxon>Viridiplantae</taxon>
        <taxon>Chlorophyta</taxon>
        <taxon>core chlorophytes</taxon>
        <taxon>Chlorophyceae</taxon>
        <taxon>CS clade</taxon>
        <taxon>Chlamydomonadales</taxon>
        <taxon>Volvocaceae</taxon>
        <taxon>Gonium</taxon>
    </lineage>
</organism>
<gene>
    <name evidence="9" type="ORF">GPECTOR_24g241</name>
</gene>
<dbReference type="GO" id="GO:0004252">
    <property type="term" value="F:serine-type endopeptidase activity"/>
    <property type="evidence" value="ECO:0007669"/>
    <property type="project" value="UniProtKB-UniRule"/>
</dbReference>
<feature type="transmembrane region" description="Helical" evidence="7">
    <location>
        <begin position="105"/>
        <end position="126"/>
    </location>
</feature>
<evidence type="ECO:0000256" key="7">
    <source>
        <dbReference type="SAM" id="Phobius"/>
    </source>
</evidence>
<sequence length="1373" mass="138811">MQVGSAASDSAYTICGPAVAAAAAAAGASSGGKDVEAGYTSATATTAVPADRHKRGGGEEGGGAEYEGGRGGEPADAQCSVTPKGRAPPAGSAGTQAPKRPPRTGLVLCACLLFVAVTVLAIVLPVCLVRGCPVRPRRADASQLAPEEALYSLRLLARMDNTSRRVAELLPPLLRDFVSVSRLEESGIEFLDFGDLAVLRRVRLELETKYADLLTFLVPDFPVLLGRDLAAEGSLATLADANNDDPDTAEALQQLAQDVASSAAPVPDSSSSSSASSPLLSSLSTSASSAFPTSLLAALQQPATGTGGAVGAAADGLQEHAAAVDAATAAAAKALSAPAGAAAVPGAPPDSILATASATTPGLQWYLRRTAMADAWALTMGVPDVVVAVVDSGFDVNHPDLKANLWVNAGEVAGDGKDNDDNGYVDDINGFDFAGSGAYCQGDWRSSSPPPPSSPPSPSPPSPPSPSPPPPPAAAVRRSPPPPPPRKATRAAARASAAAATTTTTAYQSAQPSTASQLARVCVPDGDVSPESTDDGHGTHVAGIVAAARDVAAQVAGAAPRVRLMLLKVFDGQQRVWASNVVAAYAYALRMGAHIVSCSFGPAAPNLAPAPYQLVQMAAQERLYGSAVQPLADRGVLLVAAAGNELTDLNGLAAVGSNYLPCTLPYDNVMCVTGSNQADQLITGMDGNRQVGVNWGSEVVHIAAPGQDIFNTLPTSMGMYGNKTGSSMATPLVAGVAALVASVVGSVGNLTSRPNYYQAAAVKPLLLESADALPGLPVRGSRRLNALRAVQAAYVATAGSYLLTPSSTYYVTNAGSASMLAPGLAEEYFAAAAATGSTAAAAAADISSVTVPDTPFDSSIRVPSAAAPVTRLTVFKYGVNMSSSTTAVLPAGTAPLLRLSGLLRLNASGGWGVQLLGLTLAARVRLAVGKRLLNLTSSGATATLMAQVPGLYDFELLVLNPGPPLELRWAQPSAPGLYSAPSSDMFIVPSYAPAVHPRYAPNISLPFAASSPPGWHVAWEYAAADPSRPAPLEPSLLSTFSPGLPPSSGPWTPLRNTAARPGLFPAPGAFGEMAVAAATAAAAAPDASSAIVVPDAVSTGAYGYAITHMSPPAKGSGVAFQLSCSSCRLFVQGVLVADASQALPLGSSTAAGAGAAPPPATAQSGCLSLTTSTSSSSSPPAAAVYTLELRFAVGNLSSGLLDVTWAACVPAGSWGGGGPVGQWSSLEGLLTSAVLWAPPAGSAVRRSALRCDLWRSAGAADGGRVPAPRERAPLASFTLPRPGSRNQNCTLFSSTPNCTGLALVSALDILPTAQSGTPYHVRCWAFWSGSFRRAVFTMRSATSTTASPVAAATYLGSQMVGGRTAEQSGILAF</sequence>
<evidence type="ECO:0000256" key="4">
    <source>
        <dbReference type="ARBA" id="ARBA00022825"/>
    </source>
</evidence>
<dbReference type="PROSITE" id="PS51892">
    <property type="entry name" value="SUBTILASE"/>
    <property type="match status" value="1"/>
</dbReference>
<feature type="region of interest" description="Disordered" evidence="6">
    <location>
        <begin position="42"/>
        <end position="100"/>
    </location>
</feature>
<keyword evidence="7" id="KW-0812">Transmembrane</keyword>
<protein>
    <recommendedName>
        <fullName evidence="8">Peptidase S8/S53 domain-containing protein</fullName>
    </recommendedName>
</protein>
<dbReference type="PANTHER" id="PTHR43399:SF4">
    <property type="entry name" value="CELL WALL-ASSOCIATED PROTEASE"/>
    <property type="match status" value="1"/>
</dbReference>
<dbReference type="InterPro" id="IPR023827">
    <property type="entry name" value="Peptidase_S8_Asp-AS"/>
</dbReference>
<keyword evidence="7" id="KW-1133">Transmembrane helix</keyword>
<keyword evidence="7" id="KW-0472">Membrane</keyword>
<keyword evidence="3 5" id="KW-0378">Hydrolase</keyword>
<feature type="region of interest" description="Disordered" evidence="6">
    <location>
        <begin position="258"/>
        <end position="278"/>
    </location>
</feature>
<feature type="region of interest" description="Disordered" evidence="6">
    <location>
        <begin position="439"/>
        <end position="515"/>
    </location>
</feature>
<comment type="similarity">
    <text evidence="1 5">Belongs to the peptidase S8 family.</text>
</comment>
<feature type="active site" description="Charge relay system" evidence="5">
    <location>
        <position position="537"/>
    </location>
</feature>
<evidence type="ECO:0000256" key="1">
    <source>
        <dbReference type="ARBA" id="ARBA00011073"/>
    </source>
</evidence>
<feature type="active site" description="Charge relay system" evidence="5">
    <location>
        <position position="727"/>
    </location>
</feature>
<dbReference type="SUPFAM" id="SSF52743">
    <property type="entry name" value="Subtilisin-like"/>
    <property type="match status" value="1"/>
</dbReference>
<dbReference type="Pfam" id="PF00082">
    <property type="entry name" value="Peptidase_S8"/>
    <property type="match status" value="1"/>
</dbReference>
<feature type="active site" description="Charge relay system" evidence="5">
    <location>
        <position position="391"/>
    </location>
</feature>
<dbReference type="EMBL" id="LSYV01000025">
    <property type="protein sequence ID" value="KXZ48951.1"/>
    <property type="molecule type" value="Genomic_DNA"/>
</dbReference>
<dbReference type="PRINTS" id="PR00723">
    <property type="entry name" value="SUBTILISIN"/>
</dbReference>
<dbReference type="InterPro" id="IPR015500">
    <property type="entry name" value="Peptidase_S8_subtilisin-rel"/>
</dbReference>
<evidence type="ECO:0000313" key="9">
    <source>
        <dbReference type="EMBL" id="KXZ48951.1"/>
    </source>
</evidence>
<evidence type="ECO:0000256" key="6">
    <source>
        <dbReference type="SAM" id="MobiDB-lite"/>
    </source>
</evidence>
<dbReference type="PROSITE" id="PS00137">
    <property type="entry name" value="SUBTILASE_HIS"/>
    <property type="match status" value="1"/>
</dbReference>
<dbReference type="OrthoDB" id="5139247at2759"/>
<dbReference type="Gene3D" id="3.40.50.200">
    <property type="entry name" value="Peptidase S8/S53 domain"/>
    <property type="match status" value="1"/>
</dbReference>
<dbReference type="STRING" id="33097.A0A150GGI2"/>
<evidence type="ECO:0000313" key="10">
    <source>
        <dbReference type="Proteomes" id="UP000075714"/>
    </source>
</evidence>
<keyword evidence="4 5" id="KW-0720">Serine protease</keyword>
<feature type="compositionally biased region" description="Low complexity" evidence="6">
    <location>
        <begin position="260"/>
        <end position="278"/>
    </location>
</feature>
<feature type="compositionally biased region" description="Pro residues" evidence="6">
    <location>
        <begin position="448"/>
        <end position="486"/>
    </location>
</feature>
<dbReference type="Proteomes" id="UP000075714">
    <property type="component" value="Unassembled WGS sequence"/>
</dbReference>
<feature type="compositionally biased region" description="Low complexity" evidence="6">
    <location>
        <begin position="490"/>
        <end position="515"/>
    </location>
</feature>
<evidence type="ECO:0000256" key="3">
    <source>
        <dbReference type="ARBA" id="ARBA00022801"/>
    </source>
</evidence>
<dbReference type="PANTHER" id="PTHR43399">
    <property type="entry name" value="SUBTILISIN-RELATED"/>
    <property type="match status" value="1"/>
</dbReference>
<evidence type="ECO:0000259" key="8">
    <source>
        <dbReference type="Pfam" id="PF00082"/>
    </source>
</evidence>
<feature type="compositionally biased region" description="Gly residues" evidence="6">
    <location>
        <begin position="59"/>
        <end position="72"/>
    </location>
</feature>
<keyword evidence="10" id="KW-1185">Reference proteome</keyword>
<keyword evidence="2 5" id="KW-0645">Protease</keyword>